<dbReference type="AlphaFoldDB" id="A0A1C4XP22"/>
<feature type="transmembrane region" description="Helical" evidence="1">
    <location>
        <begin position="43"/>
        <end position="60"/>
    </location>
</feature>
<keyword evidence="1" id="KW-1133">Transmembrane helix</keyword>
<keyword evidence="3" id="KW-1185">Reference proteome</keyword>
<name>A0A1C4XP22_9ACTN</name>
<evidence type="ECO:0000313" key="2">
    <source>
        <dbReference type="EMBL" id="SCF10136.1"/>
    </source>
</evidence>
<reference evidence="3" key="1">
    <citation type="submission" date="2016-06" db="EMBL/GenBank/DDBJ databases">
        <authorList>
            <person name="Varghese N."/>
            <person name="Submissions Spin"/>
        </authorList>
    </citation>
    <scope>NUCLEOTIDE SEQUENCE [LARGE SCALE GENOMIC DNA]</scope>
    <source>
        <strain evidence="3">DSM 44875</strain>
    </source>
</reference>
<dbReference type="OrthoDB" id="4328209at2"/>
<evidence type="ECO:0000256" key="1">
    <source>
        <dbReference type="SAM" id="Phobius"/>
    </source>
</evidence>
<gene>
    <name evidence="2" type="ORF">GA0070607_5551</name>
</gene>
<sequence>MDDLERELRDLTTWLETPDAPDVTARVRARLTEPASRRRWWRGWRAGAAAALVALLVAVLPPGRAALADAVAGLLRFAGVTVVTSSAPALPTGTPSPLPAQRTAALDEAQRAVRFPIRLPAKLGPPEQVLLADPDDTGAYRVATLLYRGGALRVDAFDGRLDLAFHKQISRPGAEWVQVDGDFAVWVGGPHILSYVDRTGQVRKETARLAASTLIWQGADASYRLEGDLTRAEAIEIAESLD</sequence>
<evidence type="ECO:0008006" key="4">
    <source>
        <dbReference type="Google" id="ProtNLM"/>
    </source>
</evidence>
<dbReference type="EMBL" id="LT607412">
    <property type="protein sequence ID" value="SCF10136.1"/>
    <property type="molecule type" value="Genomic_DNA"/>
</dbReference>
<organism evidence="2 3">
    <name type="scientific">Micromonospora coriariae</name>
    <dbReference type="NCBI Taxonomy" id="285665"/>
    <lineage>
        <taxon>Bacteria</taxon>
        <taxon>Bacillati</taxon>
        <taxon>Actinomycetota</taxon>
        <taxon>Actinomycetes</taxon>
        <taxon>Micromonosporales</taxon>
        <taxon>Micromonosporaceae</taxon>
        <taxon>Micromonospora</taxon>
    </lineage>
</organism>
<proteinExistence type="predicted"/>
<dbReference type="Proteomes" id="UP000198243">
    <property type="component" value="Chromosome I"/>
</dbReference>
<accession>A0A1C4XP22</accession>
<keyword evidence="1" id="KW-0472">Membrane</keyword>
<protein>
    <recommendedName>
        <fullName evidence="4">DUF4367 domain-containing protein</fullName>
    </recommendedName>
</protein>
<keyword evidence="1" id="KW-0812">Transmembrane</keyword>
<evidence type="ECO:0000313" key="3">
    <source>
        <dbReference type="Proteomes" id="UP000198243"/>
    </source>
</evidence>
<dbReference type="RefSeq" id="WP_089020768.1">
    <property type="nucleotide sequence ID" value="NZ_LT607412.1"/>
</dbReference>